<evidence type="ECO:0000313" key="2">
    <source>
        <dbReference type="Proteomes" id="UP001050975"/>
    </source>
</evidence>
<dbReference type="CDD" id="cd02440">
    <property type="entry name" value="AdoMet_MTases"/>
    <property type="match status" value="1"/>
</dbReference>
<dbReference type="GO" id="GO:0008168">
    <property type="term" value="F:methyltransferase activity"/>
    <property type="evidence" value="ECO:0007669"/>
    <property type="project" value="UniProtKB-KW"/>
</dbReference>
<dbReference type="InterPro" id="IPR029063">
    <property type="entry name" value="SAM-dependent_MTases_sf"/>
</dbReference>
<dbReference type="PANTHER" id="PTHR43861:SF6">
    <property type="entry name" value="METHYLTRANSFERASE TYPE 11"/>
    <property type="match status" value="1"/>
</dbReference>
<name>A0AAV3X1V8_9CYAN</name>
<comment type="caution">
    <text evidence="1">The sequence shown here is derived from an EMBL/GenBank/DDBJ whole genome shotgun (WGS) entry which is preliminary data.</text>
</comment>
<dbReference type="PANTHER" id="PTHR43861">
    <property type="entry name" value="TRANS-ACONITATE 2-METHYLTRANSFERASE-RELATED"/>
    <property type="match status" value="1"/>
</dbReference>
<dbReference type="GO" id="GO:0032259">
    <property type="term" value="P:methylation"/>
    <property type="evidence" value="ECO:0007669"/>
    <property type="project" value="UniProtKB-KW"/>
</dbReference>
<dbReference type="Gene3D" id="3.40.50.150">
    <property type="entry name" value="Vaccinia Virus protein VP39"/>
    <property type="match status" value="1"/>
</dbReference>
<keyword evidence="1" id="KW-0808">Transferase</keyword>
<accession>A0AAV3X1V8</accession>
<proteinExistence type="predicted"/>
<evidence type="ECO:0000313" key="1">
    <source>
        <dbReference type="EMBL" id="GET36004.1"/>
    </source>
</evidence>
<dbReference type="AlphaFoldDB" id="A0AAV3X1V8"/>
<gene>
    <name evidence="1" type="ORF">MiSe_07520</name>
</gene>
<dbReference type="SUPFAM" id="SSF53335">
    <property type="entry name" value="S-adenosyl-L-methionine-dependent methyltransferases"/>
    <property type="match status" value="1"/>
</dbReference>
<sequence length="307" mass="35111">MTSNLAQPEVTQSRYVKCNLCGSDDYTVLFESGVAQINQIVKCNCCGLMYANPRAQEPDYLIIEQYDPDFVLSSVRNIFNHRNEKEALQVRDHETTKAYLNKHYPQKGLLVEVGSGLGYLLKFFKQDGWDVLGVEPNVGMCKYAEIDLGIKAIPTILEKAELPDESADAVLMMHVIEHVPNPLETLQEVYRILKPGGTFVLETPRYDTLMFKLLGKRERNLSCEGHIYFFTTDTLKTMASKAGFTVEKVDYVGRSLTVNRLFYNLGVISKSQIVKRSLESISKKLNLNKVWLEINLRDMQRFYLKKD</sequence>
<dbReference type="Pfam" id="PF13489">
    <property type="entry name" value="Methyltransf_23"/>
    <property type="match status" value="1"/>
</dbReference>
<dbReference type="EMBL" id="BLAY01000007">
    <property type="protein sequence ID" value="GET36004.1"/>
    <property type="molecule type" value="Genomic_DNA"/>
</dbReference>
<reference evidence="1" key="1">
    <citation type="submission" date="2019-10" db="EMBL/GenBank/DDBJ databases">
        <title>Draft genome sequece of Microseira wollei NIES-4236.</title>
        <authorList>
            <person name="Yamaguchi H."/>
            <person name="Suzuki S."/>
            <person name="Kawachi M."/>
        </authorList>
    </citation>
    <scope>NUCLEOTIDE SEQUENCE</scope>
    <source>
        <strain evidence="1">NIES-4236</strain>
    </source>
</reference>
<organism evidence="1 2">
    <name type="scientific">Microseira wollei NIES-4236</name>
    <dbReference type="NCBI Taxonomy" id="2530354"/>
    <lineage>
        <taxon>Bacteria</taxon>
        <taxon>Bacillati</taxon>
        <taxon>Cyanobacteriota</taxon>
        <taxon>Cyanophyceae</taxon>
        <taxon>Oscillatoriophycideae</taxon>
        <taxon>Aerosakkonematales</taxon>
        <taxon>Aerosakkonemataceae</taxon>
        <taxon>Microseira</taxon>
    </lineage>
</organism>
<dbReference type="RefSeq" id="WP_226575006.1">
    <property type="nucleotide sequence ID" value="NZ_BLAY01000007.1"/>
</dbReference>
<protein>
    <submittedName>
        <fullName evidence="1">Methyltransferase</fullName>
    </submittedName>
</protein>
<keyword evidence="2" id="KW-1185">Reference proteome</keyword>
<dbReference type="Proteomes" id="UP001050975">
    <property type="component" value="Unassembled WGS sequence"/>
</dbReference>
<keyword evidence="1" id="KW-0489">Methyltransferase</keyword>